<dbReference type="AlphaFoldDB" id="A0AAJ7TY44"/>
<dbReference type="GeneID" id="116951633"/>
<dbReference type="GO" id="GO:0014069">
    <property type="term" value="C:postsynaptic density"/>
    <property type="evidence" value="ECO:0007669"/>
    <property type="project" value="TreeGrafter"/>
</dbReference>
<dbReference type="GO" id="GO:0048172">
    <property type="term" value="P:regulation of short-term neuronal synaptic plasticity"/>
    <property type="evidence" value="ECO:0007669"/>
    <property type="project" value="TreeGrafter"/>
</dbReference>
<dbReference type="GO" id="GO:0045211">
    <property type="term" value="C:postsynaptic membrane"/>
    <property type="evidence" value="ECO:0007669"/>
    <property type="project" value="TreeGrafter"/>
</dbReference>
<evidence type="ECO:0000313" key="9">
    <source>
        <dbReference type="Proteomes" id="UP001318040"/>
    </source>
</evidence>
<dbReference type="PANTHER" id="PTHR31774">
    <property type="entry name" value="PROTEIN SHISA-9-RELATED"/>
    <property type="match status" value="1"/>
</dbReference>
<evidence type="ECO:0000256" key="6">
    <source>
        <dbReference type="SAM" id="Phobius"/>
    </source>
</evidence>
<dbReference type="InterPro" id="IPR053891">
    <property type="entry name" value="Shisa_N"/>
</dbReference>
<evidence type="ECO:0000256" key="7">
    <source>
        <dbReference type="SAM" id="SignalP"/>
    </source>
</evidence>
<feature type="transmembrane region" description="Helical" evidence="6">
    <location>
        <begin position="138"/>
        <end position="162"/>
    </location>
</feature>
<dbReference type="GO" id="GO:0032591">
    <property type="term" value="C:dendritic spine membrane"/>
    <property type="evidence" value="ECO:0007669"/>
    <property type="project" value="TreeGrafter"/>
</dbReference>
<evidence type="ECO:0000313" key="10">
    <source>
        <dbReference type="RefSeq" id="XP_032826303.1"/>
    </source>
</evidence>
<feature type="domain" description="Shisa N-terminal" evidence="8">
    <location>
        <begin position="59"/>
        <end position="107"/>
    </location>
</feature>
<keyword evidence="2 6" id="KW-0812">Transmembrane</keyword>
<accession>A0AAJ7TY44</accession>
<feature type="signal peptide" evidence="7">
    <location>
        <begin position="1"/>
        <end position="21"/>
    </location>
</feature>
<sequence>MRGSRWLLVRLVPLLLGVAAARGPSAWAPKGGAGSAARPPGATAEPSPRKQPPREQTPEQCRGYYDVMGQFDPPFVCHMPPYFICCGSCGFRYCCKKPSARLNQTQCVKNETPRLANDSTGPPDVVGPFGPTRDKTHMVVYSVCGIVAFMLLAGIFTDVGLYKPAGGLLPAQPPGEPGGHSRLLDVSAHQESGLALPTDSSSTPGFPSMLPPRASSMEAGFRHGARPSLDQPQLKTIFHSQPHLASEAPPTYEAANQAEGGRHPSLLKRIEKSGLLDHLGKIHFSSDAGPPTSLPLRSATPVKASTSREASGASGKGGDRGDEDELAGAKSRMTKMHSHPGAWVSPARERSLPRGEGGSVSRAGSQALHQQQHHHHHPHDHEPPQHQQSQHHSQHEHHQPQHQQQQQQHHHHTLQHHHTRGQQQQQGPGGPGVRGQLSQQDTWPGPPRYHSTLDRIPMSGSGRGRHHQRQQSTLRPSQTTLSKTEVTV</sequence>
<dbReference type="Pfam" id="PF13908">
    <property type="entry name" value="Shisa_N"/>
    <property type="match status" value="1"/>
</dbReference>
<dbReference type="Proteomes" id="UP001318040">
    <property type="component" value="Chromosome 43"/>
</dbReference>
<evidence type="ECO:0000256" key="2">
    <source>
        <dbReference type="ARBA" id="ARBA00022692"/>
    </source>
</evidence>
<feature type="chain" id="PRO_5042603361" evidence="7">
    <location>
        <begin position="22"/>
        <end position="488"/>
    </location>
</feature>
<evidence type="ECO:0000256" key="3">
    <source>
        <dbReference type="ARBA" id="ARBA00022989"/>
    </source>
</evidence>
<feature type="compositionally biased region" description="Polar residues" evidence="5">
    <location>
        <begin position="470"/>
        <end position="488"/>
    </location>
</feature>
<feature type="region of interest" description="Disordered" evidence="5">
    <location>
        <begin position="25"/>
        <end position="59"/>
    </location>
</feature>
<protein>
    <submittedName>
        <fullName evidence="10">Protein shisa-9-like</fullName>
    </submittedName>
</protein>
<organism evidence="9 10">
    <name type="scientific">Petromyzon marinus</name>
    <name type="common">Sea lamprey</name>
    <dbReference type="NCBI Taxonomy" id="7757"/>
    <lineage>
        <taxon>Eukaryota</taxon>
        <taxon>Metazoa</taxon>
        <taxon>Chordata</taxon>
        <taxon>Craniata</taxon>
        <taxon>Vertebrata</taxon>
        <taxon>Cyclostomata</taxon>
        <taxon>Hyperoartia</taxon>
        <taxon>Petromyzontiformes</taxon>
        <taxon>Petromyzontidae</taxon>
        <taxon>Petromyzon</taxon>
    </lineage>
</organism>
<comment type="subcellular location">
    <subcellularLocation>
        <location evidence="1">Membrane</location>
    </subcellularLocation>
</comment>
<feature type="compositionally biased region" description="Basic residues" evidence="5">
    <location>
        <begin position="408"/>
        <end position="420"/>
    </location>
</feature>
<evidence type="ECO:0000256" key="5">
    <source>
        <dbReference type="SAM" id="MobiDB-lite"/>
    </source>
</evidence>
<dbReference type="RefSeq" id="XP_032826303.1">
    <property type="nucleotide sequence ID" value="XM_032970412.1"/>
</dbReference>
<evidence type="ECO:0000259" key="8">
    <source>
        <dbReference type="Pfam" id="PF13908"/>
    </source>
</evidence>
<dbReference type="GO" id="GO:0032281">
    <property type="term" value="C:AMPA glutamate receptor complex"/>
    <property type="evidence" value="ECO:0007669"/>
    <property type="project" value="TreeGrafter"/>
</dbReference>
<keyword evidence="7" id="KW-0732">Signal</keyword>
<keyword evidence="9" id="KW-1185">Reference proteome</keyword>
<dbReference type="InterPro" id="IPR026910">
    <property type="entry name" value="Shisa"/>
</dbReference>
<name>A0AAJ7TY44_PETMA</name>
<keyword evidence="3 6" id="KW-1133">Transmembrane helix</keyword>
<gene>
    <name evidence="10" type="primary">LOC116951633</name>
</gene>
<feature type="region of interest" description="Disordered" evidence="5">
    <location>
        <begin position="286"/>
        <end position="488"/>
    </location>
</feature>
<reference evidence="10" key="1">
    <citation type="submission" date="2025-08" db="UniProtKB">
        <authorList>
            <consortium name="RefSeq"/>
        </authorList>
    </citation>
    <scope>IDENTIFICATION</scope>
    <source>
        <tissue evidence="10">Sperm</tissue>
    </source>
</reference>
<evidence type="ECO:0000256" key="1">
    <source>
        <dbReference type="ARBA" id="ARBA00004370"/>
    </source>
</evidence>
<dbReference type="KEGG" id="pmrn:116951633"/>
<evidence type="ECO:0000256" key="4">
    <source>
        <dbReference type="ARBA" id="ARBA00023136"/>
    </source>
</evidence>
<proteinExistence type="predicted"/>
<feature type="compositionally biased region" description="Low complexity" evidence="5">
    <location>
        <begin position="25"/>
        <end position="44"/>
    </location>
</feature>
<keyword evidence="4 6" id="KW-0472">Membrane</keyword>